<dbReference type="InterPro" id="IPR005474">
    <property type="entry name" value="Transketolase_N"/>
</dbReference>
<dbReference type="InterPro" id="IPR005478">
    <property type="entry name" value="Transketolase_bac-like"/>
</dbReference>
<evidence type="ECO:0000256" key="3">
    <source>
        <dbReference type="ARBA" id="ARBA00007131"/>
    </source>
</evidence>
<organism evidence="15 16">
    <name type="scientific">Lysobacter korlensis</name>
    <dbReference type="NCBI Taxonomy" id="553636"/>
    <lineage>
        <taxon>Bacteria</taxon>
        <taxon>Pseudomonadati</taxon>
        <taxon>Pseudomonadota</taxon>
        <taxon>Gammaproteobacteria</taxon>
        <taxon>Lysobacterales</taxon>
        <taxon>Lysobacteraceae</taxon>
        <taxon>Lysobacter</taxon>
    </lineage>
</organism>
<evidence type="ECO:0000256" key="6">
    <source>
        <dbReference type="ARBA" id="ARBA00022679"/>
    </source>
</evidence>
<dbReference type="PANTHER" id="PTHR43522:SF2">
    <property type="entry name" value="TRANSKETOLASE 1-RELATED"/>
    <property type="match status" value="1"/>
</dbReference>
<dbReference type="InterPro" id="IPR009014">
    <property type="entry name" value="Transketo_C/PFOR_II"/>
</dbReference>
<dbReference type="Gene3D" id="3.40.50.920">
    <property type="match status" value="1"/>
</dbReference>
<evidence type="ECO:0000313" key="16">
    <source>
        <dbReference type="Proteomes" id="UP001589896"/>
    </source>
</evidence>
<keyword evidence="8 13" id="KW-0106">Calcium</keyword>
<dbReference type="InterPro" id="IPR055152">
    <property type="entry name" value="Transketolase-like_C_2"/>
</dbReference>
<dbReference type="Pfam" id="PF22613">
    <property type="entry name" value="Transketolase_C_1"/>
    <property type="match status" value="1"/>
</dbReference>
<dbReference type="PROSITE" id="PS00801">
    <property type="entry name" value="TRANSKETOLASE_1"/>
    <property type="match status" value="1"/>
</dbReference>
<dbReference type="InterPro" id="IPR029061">
    <property type="entry name" value="THDP-binding"/>
</dbReference>
<dbReference type="CDD" id="cd07033">
    <property type="entry name" value="TPP_PYR_DXS_TK_like"/>
    <property type="match status" value="1"/>
</dbReference>
<comment type="cofactor">
    <cofactor evidence="13">
        <name>Mg(2+)</name>
        <dbReference type="ChEBI" id="CHEBI:18420"/>
    </cofactor>
    <cofactor evidence="13">
        <name>Ca(2+)</name>
        <dbReference type="ChEBI" id="CHEBI:29108"/>
    </cofactor>
    <cofactor evidence="13">
        <name>Mn(2+)</name>
        <dbReference type="ChEBI" id="CHEBI:29035"/>
    </cofactor>
    <cofactor evidence="13">
        <name>Co(2+)</name>
        <dbReference type="ChEBI" id="CHEBI:48828"/>
    </cofactor>
    <text evidence="13">Binds 1 Mg(2+) ion per subunit. Can also utilize other divalent metal cations, such as Ca(2+), Mn(2+) and Co(2+).</text>
</comment>
<proteinExistence type="inferred from homology"/>
<keyword evidence="16" id="KW-1185">Reference proteome</keyword>
<evidence type="ECO:0000256" key="2">
    <source>
        <dbReference type="ARBA" id="ARBA00001941"/>
    </source>
</evidence>
<comment type="subunit">
    <text evidence="4 13">Homodimer.</text>
</comment>
<evidence type="ECO:0000256" key="9">
    <source>
        <dbReference type="ARBA" id="ARBA00022842"/>
    </source>
</evidence>
<dbReference type="Pfam" id="PF02779">
    <property type="entry name" value="Transket_pyr"/>
    <property type="match status" value="1"/>
</dbReference>
<name>A0ABV6RJ43_9GAMM</name>
<comment type="caution">
    <text evidence="15">The sequence shown here is derived from an EMBL/GenBank/DDBJ whole genome shotgun (WGS) entry which is preliminary data.</text>
</comment>
<dbReference type="EMBL" id="JBHLTG010000001">
    <property type="protein sequence ID" value="MFC0677013.1"/>
    <property type="molecule type" value="Genomic_DNA"/>
</dbReference>
<dbReference type="RefSeq" id="WP_386664996.1">
    <property type="nucleotide sequence ID" value="NZ_JBHLTG010000001.1"/>
</dbReference>
<dbReference type="GO" id="GO:0004802">
    <property type="term" value="F:transketolase activity"/>
    <property type="evidence" value="ECO:0007669"/>
    <property type="project" value="UniProtKB-EC"/>
</dbReference>
<evidence type="ECO:0000256" key="11">
    <source>
        <dbReference type="ARBA" id="ARBA00049473"/>
    </source>
</evidence>
<evidence type="ECO:0000256" key="4">
    <source>
        <dbReference type="ARBA" id="ARBA00011738"/>
    </source>
</evidence>
<dbReference type="SUPFAM" id="SSF52922">
    <property type="entry name" value="TK C-terminal domain-like"/>
    <property type="match status" value="1"/>
</dbReference>
<evidence type="ECO:0000256" key="13">
    <source>
        <dbReference type="RuleBase" id="RU004996"/>
    </source>
</evidence>
<accession>A0ABV6RJ43</accession>
<sequence length="668" mass="72493">MPTPDSQQPARRDLANAIRFLAIDAVQAANSGHPGMPMGMADIAEVLWNDYLSHNPDNPGWANRDRFLLSNGHGSMLQYALLHLAGYDLPIEDIRNFRQLDSKTPGHPENFMTPGVETTTGPLGQGFANAVGMALAEKLLAQRFNRDGFELINHRTYVFMGDGCLMEGISHEAASLAGTWGLNKLVAFWDDNKISIDGNTDGWFTDDTPARFEAYGWNVVRGVDGHNADSIKAGIEQALASTDKPTLICCRTTIGFGSPNKAGKESSHGAPLGKDEIAATREALNWPHGPFEIPADVAGVWRANDAGAAREQAWNALFERYAAQFPDAAAELTRRLRAELPEGFLDAADAYIAKLQAEGPVVASRKASQMAIEAFAPLLPELVGGSADLAHSNLTLWKGSKSVATDDPNANYIYYGVREFAMTAINNGLELHGGFIPYDATFLVFSDYARNAVRMSALMGAHAIHVYTHDSIGLGEDGPTHQPIEHLASLRYIPDNDVWRPCDAVESAVAWKAALVRNDGPSCLVFSRQNLPHQPRSEQQVADIARGGYVLREGGTTPRIILIATGSEVGLAMQAAEQLGDDVRVVSMPSPEVFERQDAAYRESVLPRDVRRRVAIEAGTADYWYKYVGLDGAVVGMHGFGASAPAEKLFPHFGFTVERVVEVARTLG</sequence>
<dbReference type="InterPro" id="IPR049557">
    <property type="entry name" value="Transketolase_CS"/>
</dbReference>
<reference evidence="15 16" key="1">
    <citation type="submission" date="2024-09" db="EMBL/GenBank/DDBJ databases">
        <authorList>
            <person name="Sun Q."/>
            <person name="Mori K."/>
        </authorList>
    </citation>
    <scope>NUCLEOTIDE SEQUENCE [LARGE SCALE GENOMIC DNA]</scope>
    <source>
        <strain evidence="15 16">KCTC 23076</strain>
    </source>
</reference>
<dbReference type="CDD" id="cd02012">
    <property type="entry name" value="TPP_TK"/>
    <property type="match status" value="1"/>
</dbReference>
<feature type="domain" description="Transketolase-like pyrimidine-binding" evidence="14">
    <location>
        <begin position="362"/>
        <end position="533"/>
    </location>
</feature>
<evidence type="ECO:0000256" key="1">
    <source>
        <dbReference type="ARBA" id="ARBA00001913"/>
    </source>
</evidence>
<dbReference type="InterPro" id="IPR020826">
    <property type="entry name" value="Transketolase_BS"/>
</dbReference>
<evidence type="ECO:0000256" key="12">
    <source>
        <dbReference type="NCBIfam" id="TIGR00232"/>
    </source>
</evidence>
<keyword evidence="10 13" id="KW-0786">Thiamine pyrophosphate</keyword>
<evidence type="ECO:0000313" key="15">
    <source>
        <dbReference type="EMBL" id="MFC0677013.1"/>
    </source>
</evidence>
<comment type="catalytic activity">
    <reaction evidence="11 13">
        <text>D-sedoheptulose 7-phosphate + D-glyceraldehyde 3-phosphate = aldehydo-D-ribose 5-phosphate + D-xylulose 5-phosphate</text>
        <dbReference type="Rhea" id="RHEA:10508"/>
        <dbReference type="ChEBI" id="CHEBI:57483"/>
        <dbReference type="ChEBI" id="CHEBI:57737"/>
        <dbReference type="ChEBI" id="CHEBI:58273"/>
        <dbReference type="ChEBI" id="CHEBI:59776"/>
        <dbReference type="EC" id="2.2.1.1"/>
    </reaction>
</comment>
<dbReference type="Gene3D" id="3.40.50.970">
    <property type="match status" value="2"/>
</dbReference>
<dbReference type="Pfam" id="PF00456">
    <property type="entry name" value="Transketolase_N"/>
    <property type="match status" value="1"/>
</dbReference>
<dbReference type="InterPro" id="IPR033247">
    <property type="entry name" value="Transketolase_fam"/>
</dbReference>
<dbReference type="SUPFAM" id="SSF52518">
    <property type="entry name" value="Thiamin diphosphate-binding fold (THDP-binding)"/>
    <property type="match status" value="2"/>
</dbReference>
<evidence type="ECO:0000256" key="8">
    <source>
        <dbReference type="ARBA" id="ARBA00022837"/>
    </source>
</evidence>
<dbReference type="PROSITE" id="PS00802">
    <property type="entry name" value="TRANSKETOLASE_2"/>
    <property type="match status" value="1"/>
</dbReference>
<comment type="cofactor">
    <cofactor evidence="1">
        <name>Ca(2+)</name>
        <dbReference type="ChEBI" id="CHEBI:29108"/>
    </cofactor>
</comment>
<evidence type="ECO:0000256" key="7">
    <source>
        <dbReference type="ARBA" id="ARBA00022723"/>
    </source>
</evidence>
<keyword evidence="6 13" id="KW-0808">Transferase</keyword>
<keyword evidence="9 13" id="KW-0460">Magnesium</keyword>
<protein>
    <recommendedName>
        <fullName evidence="5 12">Transketolase</fullName>
        <ecNumber evidence="5 12">2.2.1.1</ecNumber>
    </recommendedName>
</protein>
<dbReference type="InterPro" id="IPR005475">
    <property type="entry name" value="Transketolase-like_Pyr-bd"/>
</dbReference>
<evidence type="ECO:0000256" key="10">
    <source>
        <dbReference type="ARBA" id="ARBA00023052"/>
    </source>
</evidence>
<evidence type="ECO:0000259" key="14">
    <source>
        <dbReference type="SMART" id="SM00861"/>
    </source>
</evidence>
<gene>
    <name evidence="15" type="primary">tkt</name>
    <name evidence="15" type="ORF">ACFFGH_03985</name>
</gene>
<dbReference type="NCBIfam" id="TIGR00232">
    <property type="entry name" value="tktlase_bact"/>
    <property type="match status" value="1"/>
</dbReference>
<dbReference type="EC" id="2.2.1.1" evidence="5 12"/>
<comment type="cofactor">
    <cofactor evidence="13">
        <name>thiamine diphosphate</name>
        <dbReference type="ChEBI" id="CHEBI:58937"/>
    </cofactor>
    <text evidence="13">Binds 1 thiamine pyrophosphate per subunit.</text>
</comment>
<keyword evidence="7 13" id="KW-0479">Metal-binding</keyword>
<comment type="cofactor">
    <cofactor evidence="2">
        <name>Co(2+)</name>
        <dbReference type="ChEBI" id="CHEBI:48828"/>
    </cofactor>
</comment>
<evidence type="ECO:0000256" key="5">
    <source>
        <dbReference type="ARBA" id="ARBA00013152"/>
    </source>
</evidence>
<dbReference type="Proteomes" id="UP001589896">
    <property type="component" value="Unassembled WGS sequence"/>
</dbReference>
<dbReference type="SMART" id="SM00861">
    <property type="entry name" value="Transket_pyr"/>
    <property type="match status" value="1"/>
</dbReference>
<dbReference type="PANTHER" id="PTHR43522">
    <property type="entry name" value="TRANSKETOLASE"/>
    <property type="match status" value="1"/>
</dbReference>
<comment type="function">
    <text evidence="13">Catalyzes the transfer of a two-carbon ketol group from a ketose donor to an aldose acceptor, via a covalent intermediate with the cofactor thiamine pyrophosphate.</text>
</comment>
<comment type="similarity">
    <text evidence="3 13">Belongs to the transketolase family.</text>
</comment>